<dbReference type="GeneID" id="8513885"/>
<dbReference type="InterPro" id="IPR020846">
    <property type="entry name" value="MFS_dom"/>
</dbReference>
<feature type="transmembrane region" description="Helical" evidence="7">
    <location>
        <begin position="365"/>
        <end position="384"/>
    </location>
</feature>
<evidence type="ECO:0000313" key="9">
    <source>
        <dbReference type="EMBL" id="ACX73391.1"/>
    </source>
</evidence>
<feature type="transmembrane region" description="Helical" evidence="7">
    <location>
        <begin position="274"/>
        <end position="293"/>
    </location>
</feature>
<dbReference type="InterPro" id="IPR011701">
    <property type="entry name" value="MFS"/>
</dbReference>
<dbReference type="EMBL" id="CP001787">
    <property type="protein sequence ID" value="ACX73391.1"/>
    <property type="molecule type" value="Genomic_DNA"/>
</dbReference>
<keyword evidence="2" id="KW-0813">Transport</keyword>
<feature type="domain" description="Major facilitator superfamily (MFS) profile" evidence="8">
    <location>
        <begin position="10"/>
        <end position="389"/>
    </location>
</feature>
<evidence type="ECO:0000259" key="8">
    <source>
        <dbReference type="PROSITE" id="PS50850"/>
    </source>
</evidence>
<dbReference type="GO" id="GO:0022857">
    <property type="term" value="F:transmembrane transporter activity"/>
    <property type="evidence" value="ECO:0007669"/>
    <property type="project" value="InterPro"/>
</dbReference>
<evidence type="ECO:0000256" key="1">
    <source>
        <dbReference type="ARBA" id="ARBA00004651"/>
    </source>
</evidence>
<feature type="transmembrane region" description="Helical" evidence="7">
    <location>
        <begin position="240"/>
        <end position="262"/>
    </location>
</feature>
<keyword evidence="10" id="KW-1185">Reference proteome</keyword>
<feature type="transmembrane region" description="Helical" evidence="7">
    <location>
        <begin position="134"/>
        <end position="153"/>
    </location>
</feature>
<reference evidence="9" key="1">
    <citation type="submission" date="2009-10" db="EMBL/GenBank/DDBJ databases">
        <title>Complete sequence of chromosome of Methanocaldococcus vulcanius M7.</title>
        <authorList>
            <consortium name="US DOE Joint Genome Institute"/>
            <person name="Lucas S."/>
            <person name="Copeland A."/>
            <person name="Lapidus A."/>
            <person name="Glavina del Rio T."/>
            <person name="Dalin E."/>
            <person name="Tice H."/>
            <person name="Bruce D."/>
            <person name="Goodwin L."/>
            <person name="Pitluck S."/>
            <person name="Lcollab F.I."/>
            <person name="Brettin T."/>
            <person name="Detter J.C."/>
            <person name="Han C."/>
            <person name="Tapia R."/>
            <person name="Kuske C.R."/>
            <person name="Schmutz J."/>
            <person name="Larimer F."/>
            <person name="Land M."/>
            <person name="Hauser L."/>
            <person name="Kyrpides N."/>
            <person name="Ovchinikova G."/>
            <person name="Sieprawska-Lupa M."/>
            <person name="Whitman W.B."/>
            <person name="Woyke T."/>
        </authorList>
    </citation>
    <scope>NUCLEOTIDE SEQUENCE [LARGE SCALE GENOMIC DNA]</scope>
    <source>
        <strain evidence="9">M7</strain>
    </source>
</reference>
<feature type="transmembrane region" description="Helical" evidence="7">
    <location>
        <begin position="165"/>
        <end position="182"/>
    </location>
</feature>
<dbReference type="eggNOG" id="arCOG00130">
    <property type="taxonomic scope" value="Archaea"/>
</dbReference>
<dbReference type="Pfam" id="PF07690">
    <property type="entry name" value="MFS_1"/>
    <property type="match status" value="1"/>
</dbReference>
<feature type="transmembrane region" description="Helical" evidence="7">
    <location>
        <begin position="48"/>
        <end position="68"/>
    </location>
</feature>
<sequence length="389" mass="42339">MIEGVKLERNILIIWITTFTTMLGVGFIAPILAVYAKTLGATNLEIGLIFGSFAFARTLAQIPIGVLSDIYGKKIFIVMGTLFYGIFTLMYSFVETVLGFLIVRIFTGVFSAFVTPVAGSYIASIAPKTRLGEYMGIFNSAITLGFGIGPFIGGALADIYGIKTPFYFCGILGILAAIISYFKLEDIKFGKKGNLNDLNIQKLFSFEFLKDKKFFYSFIVNVSNVMINAGIYAYLSLYAINYGISLGQVGFMIASTNILMAIFQRKVGKLFDKFGSVMIIFGVMIISLGMFSLSKSTTFLSMLISLTIVAIGSSASSTSTLSLAVRDIPVQRKGEAMGLFTTSMNIGMFIGAVSFGFLADILGIANMYRFSALFSLIVGSLAYLKIRKL</sequence>
<feature type="transmembrane region" description="Helical" evidence="7">
    <location>
        <begin position="337"/>
        <end position="359"/>
    </location>
</feature>
<proteinExistence type="predicted"/>
<feature type="transmembrane region" description="Helical" evidence="7">
    <location>
        <begin position="299"/>
        <end position="325"/>
    </location>
</feature>
<comment type="subcellular location">
    <subcellularLocation>
        <location evidence="1">Cell membrane</location>
        <topology evidence="1">Multi-pass membrane protein</topology>
    </subcellularLocation>
</comment>
<keyword evidence="6 7" id="KW-0472">Membrane</keyword>
<dbReference type="OrthoDB" id="117970at2157"/>
<dbReference type="InterPro" id="IPR001958">
    <property type="entry name" value="Tet-R_TetA/multi-R_MdtG-like"/>
</dbReference>
<dbReference type="PANTHER" id="PTHR43414:SF6">
    <property type="entry name" value="MULTIDRUG RESISTANCE PROTEIN MDTG"/>
    <property type="match status" value="1"/>
</dbReference>
<evidence type="ECO:0000256" key="2">
    <source>
        <dbReference type="ARBA" id="ARBA00022448"/>
    </source>
</evidence>
<keyword evidence="3" id="KW-1003">Cell membrane</keyword>
<dbReference type="HOGENOM" id="CLU_001265_10_14_2"/>
<dbReference type="PROSITE" id="PS50850">
    <property type="entry name" value="MFS"/>
    <property type="match status" value="1"/>
</dbReference>
<dbReference type="PRINTS" id="PR01035">
    <property type="entry name" value="TCRTETA"/>
</dbReference>
<evidence type="ECO:0000256" key="5">
    <source>
        <dbReference type="ARBA" id="ARBA00022989"/>
    </source>
</evidence>
<evidence type="ECO:0000313" key="10">
    <source>
        <dbReference type="Proteomes" id="UP000002063"/>
    </source>
</evidence>
<dbReference type="GO" id="GO:0005886">
    <property type="term" value="C:plasma membrane"/>
    <property type="evidence" value="ECO:0007669"/>
    <property type="project" value="UniProtKB-SubCell"/>
</dbReference>
<evidence type="ECO:0000256" key="3">
    <source>
        <dbReference type="ARBA" id="ARBA00022475"/>
    </source>
</evidence>
<feature type="transmembrane region" description="Helical" evidence="7">
    <location>
        <begin position="214"/>
        <end position="234"/>
    </location>
</feature>
<feature type="transmembrane region" description="Helical" evidence="7">
    <location>
        <begin position="12"/>
        <end position="36"/>
    </location>
</feature>
<organism evidence="9 10">
    <name type="scientific">Methanocaldococcus vulcanius (strain ATCC 700851 / DSM 12094 / M7)</name>
    <name type="common">Methanococcus vulcanius</name>
    <dbReference type="NCBI Taxonomy" id="579137"/>
    <lineage>
        <taxon>Archaea</taxon>
        <taxon>Methanobacteriati</taxon>
        <taxon>Methanobacteriota</taxon>
        <taxon>Methanomada group</taxon>
        <taxon>Methanococci</taxon>
        <taxon>Methanococcales</taxon>
        <taxon>Methanocaldococcaceae</taxon>
        <taxon>Methanocaldococcus</taxon>
    </lineage>
</organism>
<feature type="transmembrane region" description="Helical" evidence="7">
    <location>
        <begin position="75"/>
        <end position="94"/>
    </location>
</feature>
<keyword evidence="5 7" id="KW-1133">Transmembrane helix</keyword>
<feature type="transmembrane region" description="Helical" evidence="7">
    <location>
        <begin position="100"/>
        <end position="122"/>
    </location>
</feature>
<name>C9RDL2_METVM</name>
<dbReference type="InterPro" id="IPR036259">
    <property type="entry name" value="MFS_trans_sf"/>
</dbReference>
<dbReference type="Proteomes" id="UP000002063">
    <property type="component" value="Chromosome"/>
</dbReference>
<dbReference type="PANTHER" id="PTHR43414">
    <property type="entry name" value="MULTIDRUG RESISTANCE PROTEIN MDTG"/>
    <property type="match status" value="1"/>
</dbReference>
<dbReference type="Gene3D" id="1.20.1250.20">
    <property type="entry name" value="MFS general substrate transporter like domains"/>
    <property type="match status" value="1"/>
</dbReference>
<keyword evidence="4 7" id="KW-0812">Transmembrane</keyword>
<dbReference type="KEGG" id="mvu:Metvu_1538"/>
<evidence type="ECO:0000256" key="4">
    <source>
        <dbReference type="ARBA" id="ARBA00022692"/>
    </source>
</evidence>
<accession>C9RDL2</accession>
<dbReference type="CDD" id="cd17325">
    <property type="entry name" value="MFS_MdtG_SLC18_like"/>
    <property type="match status" value="1"/>
</dbReference>
<dbReference type="SUPFAM" id="SSF103473">
    <property type="entry name" value="MFS general substrate transporter"/>
    <property type="match status" value="1"/>
</dbReference>
<dbReference type="STRING" id="579137.Metvu_1538"/>
<evidence type="ECO:0000256" key="6">
    <source>
        <dbReference type="ARBA" id="ARBA00023136"/>
    </source>
</evidence>
<dbReference type="AlphaFoldDB" id="C9RDL2"/>
<gene>
    <name evidence="9" type="ordered locus">Metvu_1538</name>
</gene>
<protein>
    <submittedName>
        <fullName evidence="9">Major facilitator superfamily MFS_1</fullName>
    </submittedName>
</protein>
<evidence type="ECO:0000256" key="7">
    <source>
        <dbReference type="SAM" id="Phobius"/>
    </source>
</evidence>
<dbReference type="RefSeq" id="WP_015733610.1">
    <property type="nucleotide sequence ID" value="NC_013407.1"/>
</dbReference>